<gene>
    <name evidence="1" type="ORF">SCMC78_63080</name>
</gene>
<dbReference type="AlphaFoldDB" id="A0AB33KR13"/>
<name>A0AB33KR13_9ACTN</name>
<protein>
    <recommendedName>
        <fullName evidence="2">Transposase</fullName>
    </recommendedName>
</protein>
<evidence type="ECO:0008006" key="2">
    <source>
        <dbReference type="Google" id="ProtNLM"/>
    </source>
</evidence>
<organism evidence="1">
    <name type="scientific">Streptomyces sp. CMC78</name>
    <dbReference type="NCBI Taxonomy" id="3231512"/>
    <lineage>
        <taxon>Bacteria</taxon>
        <taxon>Bacillati</taxon>
        <taxon>Actinomycetota</taxon>
        <taxon>Actinomycetes</taxon>
        <taxon>Kitasatosporales</taxon>
        <taxon>Streptomycetaceae</taxon>
        <taxon>Streptomyces</taxon>
    </lineage>
</organism>
<accession>A0AB33KR13</accession>
<evidence type="ECO:0000313" key="1">
    <source>
        <dbReference type="EMBL" id="BFP56501.1"/>
    </source>
</evidence>
<proteinExistence type="predicted"/>
<dbReference type="KEGG" id="stcm:SCMC78_63080"/>
<dbReference type="EMBL" id="AP035884">
    <property type="protein sequence ID" value="BFP56501.1"/>
    <property type="molecule type" value="Genomic_DNA"/>
</dbReference>
<sequence length="60" mass="6777">MRLLGVDRARQAQRTLPHQAQSVSAETLVRILHSEWDETAVREEVDRILAETGQTAPEPI</sequence>
<reference evidence="1" key="1">
    <citation type="submission" date="2024-07" db="EMBL/GenBank/DDBJ databases">
        <title>Complete genome sequences of cellulolytic bacteria, Kitasatospora sp. CMC57 and Streptomyces sp. CMC78, isolated from Japanese agricultural soil.</title>
        <authorList>
            <person name="Hashimoto T."/>
            <person name="Ito M."/>
            <person name="Iwamoto M."/>
            <person name="Fukahori D."/>
            <person name="Shoda T."/>
            <person name="Sakoda M."/>
            <person name="Morohoshi T."/>
            <person name="Mitsuboshi M."/>
            <person name="Nishizawa T."/>
        </authorList>
    </citation>
    <scope>NUCLEOTIDE SEQUENCE</scope>
    <source>
        <strain evidence="1">CMC78</strain>
    </source>
</reference>